<evidence type="ECO:0000313" key="2">
    <source>
        <dbReference type="Proteomes" id="UP000019760"/>
    </source>
</evidence>
<dbReference type="EMBL" id="BAND01000445">
    <property type="protein sequence ID" value="GAJ30816.1"/>
    <property type="molecule type" value="Genomic_DNA"/>
</dbReference>
<proteinExistence type="predicted"/>
<evidence type="ECO:0000313" key="1">
    <source>
        <dbReference type="EMBL" id="GAJ30816.1"/>
    </source>
</evidence>
<keyword evidence="2" id="KW-1185">Reference proteome</keyword>
<reference evidence="2" key="1">
    <citation type="journal article" date="2014" name="FEMS Microbiol. Lett.">
        <title>Draft Genomic DNA Sequence of the Facultatively Methylotrophic Bacterium Acidomonas methanolica type strain MB58.</title>
        <authorList>
            <person name="Higashiura N."/>
            <person name="Hadano H."/>
            <person name="Hirakawa H."/>
            <person name="Matsutani M."/>
            <person name="Takabe S."/>
            <person name="Matsushita K."/>
            <person name="Azuma Y."/>
        </authorList>
    </citation>
    <scope>NUCLEOTIDE SEQUENCE [LARGE SCALE GENOMIC DNA]</scope>
    <source>
        <strain evidence="2">MB58</strain>
    </source>
</reference>
<protein>
    <submittedName>
        <fullName evidence="1">Uncharacterized protein</fullName>
    </submittedName>
</protein>
<accession>A0A023DAG3</accession>
<reference evidence="1 2" key="2">
    <citation type="journal article" date="2014" name="FEMS Microbiol. Lett.">
        <title>Draft genomic DNA sequence of the facultatively methylotrophic bacterium Acidomonas methanolica type strain MB58.</title>
        <authorList>
            <person name="Higashiura N."/>
            <person name="Hadano H."/>
            <person name="Hirakawa H."/>
            <person name="Matsutani M."/>
            <person name="Takabe S."/>
            <person name="Matsushita K."/>
            <person name="Azuma Y."/>
        </authorList>
    </citation>
    <scope>NUCLEOTIDE SEQUENCE [LARGE SCALE GENOMIC DNA]</scope>
    <source>
        <strain evidence="1 2">MB58</strain>
    </source>
</reference>
<sequence length="45" mass="4884">MFTLVQAASKTWRRLQGANQLPRIIEGVIFTNGVAKTDAITHSAA</sequence>
<name>A0A023DAG3_ACIMT</name>
<gene>
    <name evidence="1" type="ORF">Amme_573_001</name>
</gene>
<organism evidence="1 2">
    <name type="scientific">Acidomonas methanolica NBRC 104435</name>
    <dbReference type="NCBI Taxonomy" id="1231351"/>
    <lineage>
        <taxon>Bacteria</taxon>
        <taxon>Pseudomonadati</taxon>
        <taxon>Pseudomonadota</taxon>
        <taxon>Alphaproteobacteria</taxon>
        <taxon>Acetobacterales</taxon>
        <taxon>Acetobacteraceae</taxon>
        <taxon>Acidomonas</taxon>
    </lineage>
</organism>
<comment type="caution">
    <text evidence="1">The sequence shown here is derived from an EMBL/GenBank/DDBJ whole genome shotgun (WGS) entry which is preliminary data.</text>
</comment>
<dbReference type="AlphaFoldDB" id="A0A023DAG3"/>
<dbReference type="Proteomes" id="UP000019760">
    <property type="component" value="Unassembled WGS sequence"/>
</dbReference>